<comment type="caution">
    <text evidence="1">The sequence shown here is derived from an EMBL/GenBank/DDBJ whole genome shotgun (WGS) entry which is preliminary data.</text>
</comment>
<dbReference type="InterPro" id="IPR024410">
    <property type="entry name" value="Phage_TAC_12"/>
</dbReference>
<evidence type="ECO:0000313" key="1">
    <source>
        <dbReference type="EMBL" id="POD88542.1"/>
    </source>
</evidence>
<gene>
    <name evidence="1" type="ORF">S101258_00713</name>
</gene>
<dbReference type="EMBL" id="NKCZ01000072">
    <property type="protein sequence ID" value="POD88542.1"/>
    <property type="molecule type" value="Genomic_DNA"/>
</dbReference>
<accession>A0A2S3U8C7</accession>
<evidence type="ECO:0008006" key="3">
    <source>
        <dbReference type="Google" id="ProtNLM"/>
    </source>
</evidence>
<evidence type="ECO:0000313" key="2">
    <source>
        <dbReference type="Proteomes" id="UP000236990"/>
    </source>
</evidence>
<dbReference type="AlphaFoldDB" id="A0A2S3U8C7"/>
<dbReference type="Pfam" id="PF12363">
    <property type="entry name" value="Phage_TAC_12"/>
    <property type="match status" value="1"/>
</dbReference>
<name>A0A2S3U8C7_LACPN</name>
<protein>
    <recommendedName>
        <fullName evidence="3">Phage protein</fullName>
    </recommendedName>
</protein>
<dbReference type="Proteomes" id="UP000236990">
    <property type="component" value="Unassembled WGS sequence"/>
</dbReference>
<sequence>MENLMIDGTTCTPKLNYAFANQVKKELSENGRDGFDVLVDGLLDEDPDQIVNAYYYALAYFKRSQPSRDKVVEALEDTIFADDDKTNAAYSDIIQSLHADNFLARKLTSFVKGYNKILDIMQKKLDSEKEGSDQYNQDQLGMEQLQTQLDKLDKVLQPGTPQSVTPEAQG</sequence>
<reference evidence="1 2" key="1">
    <citation type="submission" date="2017-06" db="EMBL/GenBank/DDBJ databases">
        <title>Genome sequence of Lactobacillus plantarum subsp. plantarum strain SRCM101258.</title>
        <authorList>
            <person name="Cho S.H."/>
        </authorList>
    </citation>
    <scope>NUCLEOTIDE SEQUENCE [LARGE SCALE GENOMIC DNA]</scope>
    <source>
        <strain evidence="1 2">SRCM101258</strain>
    </source>
</reference>
<organism evidence="1 2">
    <name type="scientific">Lactiplantibacillus plantarum subsp. plantarum</name>
    <dbReference type="NCBI Taxonomy" id="337330"/>
    <lineage>
        <taxon>Bacteria</taxon>
        <taxon>Bacillati</taxon>
        <taxon>Bacillota</taxon>
        <taxon>Bacilli</taxon>
        <taxon>Lactobacillales</taxon>
        <taxon>Lactobacillaceae</taxon>
        <taxon>Lactiplantibacillus</taxon>
    </lineage>
</organism>
<proteinExistence type="predicted"/>
<dbReference type="PIRSF" id="PIRSF024865">
    <property type="entry name" value="UCP024865"/>
    <property type="match status" value="1"/>
</dbReference>